<protein>
    <submittedName>
        <fullName evidence="2">PIN domain-containing protein</fullName>
    </submittedName>
</protein>
<organism evidence="2">
    <name type="scientific">Thermofilum pendens</name>
    <dbReference type="NCBI Taxonomy" id="2269"/>
    <lineage>
        <taxon>Archaea</taxon>
        <taxon>Thermoproteota</taxon>
        <taxon>Thermoprotei</taxon>
        <taxon>Thermofilales</taxon>
        <taxon>Thermofilaceae</taxon>
        <taxon>Thermofilum</taxon>
    </lineage>
</organism>
<accession>A0A7C4H119</accession>
<dbReference type="EMBL" id="DTBQ01000125">
    <property type="protein sequence ID" value="HGM46999.1"/>
    <property type="molecule type" value="Genomic_DNA"/>
</dbReference>
<name>A0A7C4H119_THEPE</name>
<dbReference type="InterPro" id="IPR002716">
    <property type="entry name" value="PIN_dom"/>
</dbReference>
<dbReference type="Gene3D" id="3.40.50.1010">
    <property type="entry name" value="5'-nuclease"/>
    <property type="match status" value="1"/>
</dbReference>
<reference evidence="2" key="1">
    <citation type="journal article" date="2020" name="mSystems">
        <title>Genome- and Community-Level Interaction Insights into Carbon Utilization and Element Cycling Functions of Hydrothermarchaeota in Hydrothermal Sediment.</title>
        <authorList>
            <person name="Zhou Z."/>
            <person name="Liu Y."/>
            <person name="Xu W."/>
            <person name="Pan J."/>
            <person name="Luo Z.H."/>
            <person name="Li M."/>
        </authorList>
    </citation>
    <scope>NUCLEOTIDE SEQUENCE</scope>
    <source>
        <strain evidence="2">SpSt-649</strain>
    </source>
</reference>
<sequence length="138" mass="15917">MMVETDVLYAYVKREDWLKPVADKLLRRVAEGEFGTVYASRESLHEMYYVSLEEGVPLDEIILRFALLTSIDNLVFLETTHEVDLLALTLMKQFKLSSIFDAYYAATALNQVPDHTIVTTDTVYDRIPGLRRVDPREL</sequence>
<gene>
    <name evidence="2" type="ORF">ENU21_04535</name>
</gene>
<comment type="caution">
    <text evidence="2">The sequence shown here is derived from an EMBL/GenBank/DDBJ whole genome shotgun (WGS) entry which is preliminary data.</text>
</comment>
<proteinExistence type="predicted"/>
<feature type="domain" description="PIN" evidence="1">
    <location>
        <begin position="1"/>
        <end position="128"/>
    </location>
</feature>
<dbReference type="Pfam" id="PF01850">
    <property type="entry name" value="PIN"/>
    <property type="match status" value="1"/>
</dbReference>
<evidence type="ECO:0000313" key="2">
    <source>
        <dbReference type="EMBL" id="HGM46999.1"/>
    </source>
</evidence>
<dbReference type="SUPFAM" id="SSF88723">
    <property type="entry name" value="PIN domain-like"/>
    <property type="match status" value="1"/>
</dbReference>
<evidence type="ECO:0000259" key="1">
    <source>
        <dbReference type="Pfam" id="PF01850"/>
    </source>
</evidence>
<dbReference type="AlphaFoldDB" id="A0A7C4H119"/>
<dbReference type="InterPro" id="IPR029060">
    <property type="entry name" value="PIN-like_dom_sf"/>
</dbReference>